<evidence type="ECO:0000313" key="5">
    <source>
        <dbReference type="Proteomes" id="UP000320333"/>
    </source>
</evidence>
<dbReference type="STRING" id="246404.A0A507FNU7"/>
<feature type="signal peptide" evidence="3">
    <location>
        <begin position="1"/>
        <end position="17"/>
    </location>
</feature>
<dbReference type="AlphaFoldDB" id="A0A507FNU7"/>
<feature type="chain" id="PRO_5021438343" evidence="3">
    <location>
        <begin position="18"/>
        <end position="968"/>
    </location>
</feature>
<dbReference type="GO" id="GO:0004805">
    <property type="term" value="F:trehalose-phosphatase activity"/>
    <property type="evidence" value="ECO:0007669"/>
    <property type="project" value="TreeGrafter"/>
</dbReference>
<dbReference type="InterPro" id="IPR036412">
    <property type="entry name" value="HAD-like_sf"/>
</dbReference>
<dbReference type="FunFam" id="3.40.50.2000:FF:000036">
    <property type="entry name" value="Alpha,alpha-trehalose-phosphate synthase subunit Tps2"/>
    <property type="match status" value="1"/>
</dbReference>
<reference evidence="4 5" key="1">
    <citation type="journal article" date="2019" name="Sci. Rep.">
        <title>Comparative genomics of chytrid fungi reveal insights into the obligate biotrophic and pathogenic lifestyle of Synchytrium endobioticum.</title>
        <authorList>
            <person name="van de Vossenberg B.T.L.H."/>
            <person name="Warris S."/>
            <person name="Nguyen H.D.T."/>
            <person name="van Gent-Pelzer M.P.E."/>
            <person name="Joly D.L."/>
            <person name="van de Geest H.C."/>
            <person name="Bonants P.J.M."/>
            <person name="Smith D.S."/>
            <person name="Levesque C.A."/>
            <person name="van der Lee T.A.J."/>
        </authorList>
    </citation>
    <scope>NUCLEOTIDE SEQUENCE [LARGE SCALE GENOMIC DNA]</scope>
    <source>
        <strain evidence="4 5">CBS 675.73</strain>
    </source>
</reference>
<dbReference type="Gene3D" id="3.40.50.1000">
    <property type="entry name" value="HAD superfamily/HAD-like"/>
    <property type="match status" value="2"/>
</dbReference>
<dbReference type="Proteomes" id="UP000320333">
    <property type="component" value="Unassembled WGS sequence"/>
</dbReference>
<dbReference type="InterPro" id="IPR023214">
    <property type="entry name" value="HAD_sf"/>
</dbReference>
<keyword evidence="5" id="KW-1185">Reference proteome</keyword>
<evidence type="ECO:0000256" key="2">
    <source>
        <dbReference type="SAM" id="MobiDB-lite"/>
    </source>
</evidence>
<proteinExistence type="inferred from homology"/>
<gene>
    <name evidence="4" type="ORF">CcCBS67573_g00725</name>
</gene>
<feature type="region of interest" description="Disordered" evidence="2">
    <location>
        <begin position="19"/>
        <end position="39"/>
    </location>
</feature>
<organism evidence="4 5">
    <name type="scientific">Chytriomyces confervae</name>
    <dbReference type="NCBI Taxonomy" id="246404"/>
    <lineage>
        <taxon>Eukaryota</taxon>
        <taxon>Fungi</taxon>
        <taxon>Fungi incertae sedis</taxon>
        <taxon>Chytridiomycota</taxon>
        <taxon>Chytridiomycota incertae sedis</taxon>
        <taxon>Chytridiomycetes</taxon>
        <taxon>Chytridiales</taxon>
        <taxon>Chytriomycetaceae</taxon>
        <taxon>Chytriomyces</taxon>
    </lineage>
</organism>
<dbReference type="InterPro" id="IPR001830">
    <property type="entry name" value="Glyco_trans_20"/>
</dbReference>
<accession>A0A507FNU7</accession>
<dbReference type="Gene3D" id="3.30.70.1020">
    <property type="entry name" value="Trehalose-6-phosphate phosphatase related protein, domain 2"/>
    <property type="match status" value="1"/>
</dbReference>
<evidence type="ECO:0000256" key="1">
    <source>
        <dbReference type="ARBA" id="ARBA00005409"/>
    </source>
</evidence>
<dbReference type="NCBIfam" id="TIGR00685">
    <property type="entry name" value="T6PP"/>
    <property type="match status" value="1"/>
</dbReference>
<comment type="caution">
    <text evidence="4">The sequence shown here is derived from an EMBL/GenBank/DDBJ whole genome shotgun (WGS) entry which is preliminary data.</text>
</comment>
<dbReference type="SUPFAM" id="SSF56784">
    <property type="entry name" value="HAD-like"/>
    <property type="match status" value="1"/>
</dbReference>
<evidence type="ECO:0000256" key="3">
    <source>
        <dbReference type="SAM" id="SignalP"/>
    </source>
</evidence>
<dbReference type="GO" id="GO:0005946">
    <property type="term" value="C:alpha,alpha-trehalose-phosphate synthase complex (UDP-forming)"/>
    <property type="evidence" value="ECO:0007669"/>
    <property type="project" value="TreeGrafter"/>
</dbReference>
<dbReference type="CDD" id="cd03788">
    <property type="entry name" value="GT20_TPS"/>
    <property type="match status" value="1"/>
</dbReference>
<dbReference type="Gene3D" id="3.40.50.2000">
    <property type="entry name" value="Glycogen Phosphorylase B"/>
    <property type="match status" value="2"/>
</dbReference>
<dbReference type="OrthoDB" id="755951at2759"/>
<dbReference type="GO" id="GO:0005829">
    <property type="term" value="C:cytosol"/>
    <property type="evidence" value="ECO:0007669"/>
    <property type="project" value="TreeGrafter"/>
</dbReference>
<dbReference type="Pfam" id="PF02358">
    <property type="entry name" value="Trehalose_PPase"/>
    <property type="match status" value="1"/>
</dbReference>
<dbReference type="InterPro" id="IPR003337">
    <property type="entry name" value="Trehalose_PPase"/>
</dbReference>
<comment type="similarity">
    <text evidence="1">In the N-terminal section; belongs to the glycosyltransferase 20 family.</text>
</comment>
<feature type="region of interest" description="Disordered" evidence="2">
    <location>
        <begin position="785"/>
        <end position="807"/>
    </location>
</feature>
<dbReference type="PANTHER" id="PTHR10788">
    <property type="entry name" value="TREHALOSE-6-PHOSPHATE SYNTHASE"/>
    <property type="match status" value="1"/>
</dbReference>
<name>A0A507FNU7_9FUNG</name>
<dbReference type="EMBL" id="QEAP01000011">
    <property type="protein sequence ID" value="TPX77974.1"/>
    <property type="molecule type" value="Genomic_DNA"/>
</dbReference>
<dbReference type="GO" id="GO:0005992">
    <property type="term" value="P:trehalose biosynthetic process"/>
    <property type="evidence" value="ECO:0007669"/>
    <property type="project" value="InterPro"/>
</dbReference>
<protein>
    <submittedName>
        <fullName evidence="4">Uncharacterized protein</fullName>
    </submittedName>
</protein>
<keyword evidence="3" id="KW-0732">Signal</keyword>
<sequence>MTRRVVVASLFLPLTATQQKKSATAETDSHGGGGSSSASALTVSTMATNANITSETLRTATFKSLRMRRLSGSLISSDAEDGTMFVLEQSALGNIGLQNAVESVSIPSSFSSVSPVSPFPNPTPQTHKPNGTINRVWVGALSRDPTDHWSQNAKSAVQTALAARSCVPVFLSEDQLDGHYNHFCKQVLWKPFHYQLPDYPKGQAYEERAWKQYVAVNRLFAETIVRNHEPDDIIWVNDYHLMLVPGMVRQLIPNAAIGFFLHIPFPSSEIFRCLHVRRQLLEGILGADLVGFQTYSFLRHFLMTCTRLLSLDSTPRGIQLENNVVKVGIFPIGINMGALNEKRSHVEVHEMVHNLCEKYAGKKVLIGRDKNDYVKGVRQKMLAFEAFLTQRKEFQSKVVLIQVALSTTEENENESQVTEIVSRINSKFGTIEYVPVVYLQQDISFSHYLALLSMADACLITSLRDGMNLTSHEYVVCQEVKKSPLIISEFAGTYTSLGAALRVNPWDTQEVADAIYEALTMSEEEKRHRWTEMVRYVSTHTAQNFVEKFVGAIPRVHEDLVTSRIPMLDTGNVLNAYRGSKRRIFFLDHDGTIVPNASGYVSNDIVQETSADVVELVRQLSSNPNNFVYLMSGRRKKDLAQFAGIPNVGLCAENGCFLMFANQTKWQTVLSDQDFSWRKQVVDIFEYYTDRTPGSFIQQNDISIIWHFGHADASFGGWQALECQNHIQNALGTTFPITILAKQKKIEIFPRNVNKGRICRRILEFHYQGGRLGKRSSFQHANSVRNSVGKGTVRPMQSSSGQTGEVKPVPSVVAAASVAHKSPNFIASNSFASSSTTETPSTPPTVHTASLVNSSIVFDFILCMGDDRADECMFEYLHQLDSPNAHPPAIPSPAAMSEKGEDMAVSPVSGIFGDDSVFADASSLNAAYAAAPKTDIVTVVVGSKGSSARWHVSSVSDAVDVLGRIVKA</sequence>
<dbReference type="Pfam" id="PF00982">
    <property type="entry name" value="Glyco_transf_20"/>
    <property type="match status" value="1"/>
</dbReference>
<dbReference type="PANTHER" id="PTHR10788:SF15">
    <property type="entry name" value="TREHALOSE SYNTHASE COMPLEX REGULATORY SUBUNIT TPS3-RELATED"/>
    <property type="match status" value="1"/>
</dbReference>
<dbReference type="GO" id="GO:0003825">
    <property type="term" value="F:alpha,alpha-trehalose-phosphate synthase (UDP-forming) activity"/>
    <property type="evidence" value="ECO:0007669"/>
    <property type="project" value="TreeGrafter"/>
</dbReference>
<dbReference type="SUPFAM" id="SSF53756">
    <property type="entry name" value="UDP-Glycosyltransferase/glycogen phosphorylase"/>
    <property type="match status" value="1"/>
</dbReference>
<evidence type="ECO:0000313" key="4">
    <source>
        <dbReference type="EMBL" id="TPX77974.1"/>
    </source>
</evidence>